<evidence type="ECO:0000256" key="3">
    <source>
        <dbReference type="ARBA" id="ARBA00023125"/>
    </source>
</evidence>
<evidence type="ECO:0000259" key="7">
    <source>
        <dbReference type="PROSITE" id="PS51032"/>
    </source>
</evidence>
<keyword evidence="3" id="KW-0238">DNA-binding</keyword>
<dbReference type="SMART" id="SM00380">
    <property type="entry name" value="AP2"/>
    <property type="match status" value="1"/>
</dbReference>
<evidence type="ECO:0000256" key="1">
    <source>
        <dbReference type="ARBA" id="ARBA00004123"/>
    </source>
</evidence>
<dbReference type="InterPro" id="IPR016177">
    <property type="entry name" value="DNA-bd_dom_sf"/>
</dbReference>
<dbReference type="SUPFAM" id="SSF54171">
    <property type="entry name" value="DNA-binding domain"/>
    <property type="match status" value="1"/>
</dbReference>
<dbReference type="PANTHER" id="PTHR31194">
    <property type="entry name" value="SHN SHINE , DNA BINDING / TRANSCRIPTION FACTOR"/>
    <property type="match status" value="1"/>
</dbReference>
<evidence type="ECO:0000256" key="4">
    <source>
        <dbReference type="ARBA" id="ARBA00023163"/>
    </source>
</evidence>
<dbReference type="PANTHER" id="PTHR31194:SF140">
    <property type="entry name" value="ETHYLENE-RESPONSIVE TRANSCRIPTION FACTOR CRF2"/>
    <property type="match status" value="1"/>
</dbReference>
<evidence type="ECO:0000256" key="5">
    <source>
        <dbReference type="ARBA" id="ARBA00023242"/>
    </source>
</evidence>
<keyword evidence="4" id="KW-0804">Transcription</keyword>
<dbReference type="AlphaFoldDB" id="A0A8J5LVE3"/>
<name>A0A8J5LVE3_ZINOF</name>
<dbReference type="InterPro" id="IPR050913">
    <property type="entry name" value="AP2/ERF_ERF"/>
</dbReference>
<sequence>MVMAAVSSTPVNRTEHVQVTPKVMWVMPGRGSGDAEIRQRTVRVFYDDYCATDSSGDEEADGGHSVRRIVQEIRIEVRRGKAQTAAEVRRSNTGKKTAVAATRKKCVLVNVTRGGDGSGPPRFRGVRRRPWGKFAAEIRDPWRQVRVWLGTYGTAEEAARVYDSAAIELRGADAITNFPRPGASVSIAAASNGATEVRASPAPKKSTVASRTGKAHNHRSPTSVLGLSTSPSRHVDGEEETSLPPVESGGFLLPVEDGELFDDFVGLEKTSPFNFFNDEGDLPTGFLVDDLKDVLNLSSGLDLDFKRGGDSFFSDIGDFFRM</sequence>
<dbReference type="GO" id="GO:0003677">
    <property type="term" value="F:DNA binding"/>
    <property type="evidence" value="ECO:0007669"/>
    <property type="project" value="UniProtKB-KW"/>
</dbReference>
<keyword evidence="9" id="KW-1185">Reference proteome</keyword>
<keyword evidence="2" id="KW-0805">Transcription regulation</keyword>
<gene>
    <name evidence="8" type="ORF">ZIOFF_016534</name>
</gene>
<evidence type="ECO:0000313" key="9">
    <source>
        <dbReference type="Proteomes" id="UP000734854"/>
    </source>
</evidence>
<dbReference type="CDD" id="cd00018">
    <property type="entry name" value="AP2"/>
    <property type="match status" value="1"/>
</dbReference>
<dbReference type="FunFam" id="3.30.730.10:FF:000001">
    <property type="entry name" value="Ethylene-responsive transcription factor 2"/>
    <property type="match status" value="1"/>
</dbReference>
<feature type="domain" description="AP2/ERF" evidence="7">
    <location>
        <begin position="122"/>
        <end position="179"/>
    </location>
</feature>
<protein>
    <recommendedName>
        <fullName evidence="7">AP2/ERF domain-containing protein</fullName>
    </recommendedName>
</protein>
<evidence type="ECO:0000256" key="2">
    <source>
        <dbReference type="ARBA" id="ARBA00023015"/>
    </source>
</evidence>
<reference evidence="8 9" key="1">
    <citation type="submission" date="2020-08" db="EMBL/GenBank/DDBJ databases">
        <title>Plant Genome Project.</title>
        <authorList>
            <person name="Zhang R.-G."/>
        </authorList>
    </citation>
    <scope>NUCLEOTIDE SEQUENCE [LARGE SCALE GENOMIC DNA]</scope>
    <source>
        <tissue evidence="8">Rhizome</tissue>
    </source>
</reference>
<dbReference type="GO" id="GO:0003700">
    <property type="term" value="F:DNA-binding transcription factor activity"/>
    <property type="evidence" value="ECO:0007669"/>
    <property type="project" value="InterPro"/>
</dbReference>
<dbReference type="PRINTS" id="PR00367">
    <property type="entry name" value="ETHRSPELEMNT"/>
</dbReference>
<feature type="compositionally biased region" description="Polar residues" evidence="6">
    <location>
        <begin position="220"/>
        <end position="232"/>
    </location>
</feature>
<comment type="subcellular location">
    <subcellularLocation>
        <location evidence="1">Nucleus</location>
    </subcellularLocation>
</comment>
<dbReference type="InterPro" id="IPR001471">
    <property type="entry name" value="AP2/ERF_dom"/>
</dbReference>
<dbReference type="Pfam" id="PF00847">
    <property type="entry name" value="AP2"/>
    <property type="match status" value="1"/>
</dbReference>
<dbReference type="EMBL" id="JACMSC010000004">
    <property type="protein sequence ID" value="KAG6526544.1"/>
    <property type="molecule type" value="Genomic_DNA"/>
</dbReference>
<organism evidence="8 9">
    <name type="scientific">Zingiber officinale</name>
    <name type="common">Ginger</name>
    <name type="synonym">Amomum zingiber</name>
    <dbReference type="NCBI Taxonomy" id="94328"/>
    <lineage>
        <taxon>Eukaryota</taxon>
        <taxon>Viridiplantae</taxon>
        <taxon>Streptophyta</taxon>
        <taxon>Embryophyta</taxon>
        <taxon>Tracheophyta</taxon>
        <taxon>Spermatophyta</taxon>
        <taxon>Magnoliopsida</taxon>
        <taxon>Liliopsida</taxon>
        <taxon>Zingiberales</taxon>
        <taxon>Zingiberaceae</taxon>
        <taxon>Zingiber</taxon>
    </lineage>
</organism>
<evidence type="ECO:0000313" key="8">
    <source>
        <dbReference type="EMBL" id="KAG6526544.1"/>
    </source>
</evidence>
<dbReference type="Proteomes" id="UP000734854">
    <property type="component" value="Unassembled WGS sequence"/>
</dbReference>
<dbReference type="PROSITE" id="PS51032">
    <property type="entry name" value="AP2_ERF"/>
    <property type="match status" value="1"/>
</dbReference>
<dbReference type="GO" id="GO:0005634">
    <property type="term" value="C:nucleus"/>
    <property type="evidence" value="ECO:0007669"/>
    <property type="project" value="UniProtKB-SubCell"/>
</dbReference>
<evidence type="ECO:0000256" key="6">
    <source>
        <dbReference type="SAM" id="MobiDB-lite"/>
    </source>
</evidence>
<comment type="caution">
    <text evidence="8">The sequence shown here is derived from an EMBL/GenBank/DDBJ whole genome shotgun (WGS) entry which is preliminary data.</text>
</comment>
<proteinExistence type="predicted"/>
<dbReference type="Gene3D" id="3.30.730.10">
    <property type="entry name" value="AP2/ERF domain"/>
    <property type="match status" value="1"/>
</dbReference>
<keyword evidence="5" id="KW-0539">Nucleus</keyword>
<accession>A0A8J5LVE3</accession>
<feature type="region of interest" description="Disordered" evidence="6">
    <location>
        <begin position="191"/>
        <end position="247"/>
    </location>
</feature>
<dbReference type="InterPro" id="IPR036955">
    <property type="entry name" value="AP2/ERF_dom_sf"/>
</dbReference>